<evidence type="ECO:0000256" key="2">
    <source>
        <dbReference type="PROSITE-ProRule" id="PRU00285"/>
    </source>
</evidence>
<proteinExistence type="inferred from homology"/>
<dbReference type="Pfam" id="PF00011">
    <property type="entry name" value="HSP20"/>
    <property type="match status" value="2"/>
</dbReference>
<dbReference type="Proteomes" id="UP000813462">
    <property type="component" value="Unassembled WGS sequence"/>
</dbReference>
<evidence type="ECO:0000256" key="1">
    <source>
        <dbReference type="ARBA" id="ARBA00023016"/>
    </source>
</evidence>
<feature type="transmembrane region" description="Helical" evidence="4">
    <location>
        <begin position="264"/>
        <end position="283"/>
    </location>
</feature>
<dbReference type="Gene3D" id="2.60.40.790">
    <property type="match status" value="2"/>
</dbReference>
<feature type="domain" description="SHSP" evidence="5">
    <location>
        <begin position="121"/>
        <end position="248"/>
    </location>
</feature>
<dbReference type="CDD" id="cd06464">
    <property type="entry name" value="ACD_sHsps-like"/>
    <property type="match status" value="2"/>
</dbReference>
<evidence type="ECO:0000256" key="4">
    <source>
        <dbReference type="SAM" id="Phobius"/>
    </source>
</evidence>
<dbReference type="AlphaFoldDB" id="A0A978VGF9"/>
<dbReference type="PANTHER" id="PTHR11527">
    <property type="entry name" value="HEAT-SHOCK PROTEIN 20 FAMILY MEMBER"/>
    <property type="match status" value="1"/>
</dbReference>
<feature type="domain" description="SHSP" evidence="5">
    <location>
        <begin position="5"/>
        <end position="109"/>
    </location>
</feature>
<dbReference type="InterPro" id="IPR031107">
    <property type="entry name" value="Small_HSP"/>
</dbReference>
<dbReference type="InterPro" id="IPR002068">
    <property type="entry name" value="A-crystallin/Hsp20_dom"/>
</dbReference>
<sequence>MGNKAGLYIDSEPYCMWHRKEDTDILDIDLNGFKGEQLKLRIDNARILTISGERSLDDNNKWSRFCKQIKLAENIKVNDISFELNGGILSIVIPKKPEILSMSISLAPQVLQMGQPEMTTTTENADFDPYCIWHRKEDTDTLEVHLNGFKREQLKVIRFDNARTLKISGERPWDDNNKWSFFCKQIKLEEPPLDDNNKWIRFSKQIKLVDNVKVKDISSKFAGGILSVEMPKKSEIFFISQVFEVSQKATENGWGWRLKKDKNMGVKVGVVLVFLLLGFGIYVKCLRGKPYDLCAILKSSW</sequence>
<organism evidence="6 7">
    <name type="scientific">Ziziphus jujuba var. spinosa</name>
    <dbReference type="NCBI Taxonomy" id="714518"/>
    <lineage>
        <taxon>Eukaryota</taxon>
        <taxon>Viridiplantae</taxon>
        <taxon>Streptophyta</taxon>
        <taxon>Embryophyta</taxon>
        <taxon>Tracheophyta</taxon>
        <taxon>Spermatophyta</taxon>
        <taxon>Magnoliopsida</taxon>
        <taxon>eudicotyledons</taxon>
        <taxon>Gunneridae</taxon>
        <taxon>Pentapetalae</taxon>
        <taxon>rosids</taxon>
        <taxon>fabids</taxon>
        <taxon>Rosales</taxon>
        <taxon>Rhamnaceae</taxon>
        <taxon>Paliureae</taxon>
        <taxon>Ziziphus</taxon>
    </lineage>
</organism>
<reference evidence="6" key="1">
    <citation type="journal article" date="2021" name="Front. Plant Sci.">
        <title>Chromosome-Scale Genome Assembly for Chinese Sour Jujube and Insights Into Its Genome Evolution and Domestication Signature.</title>
        <authorList>
            <person name="Shen L.-Y."/>
            <person name="Luo H."/>
            <person name="Wang X.-L."/>
            <person name="Wang X.-M."/>
            <person name="Qiu X.-J."/>
            <person name="Liu H."/>
            <person name="Zhou S.-S."/>
            <person name="Jia K.-H."/>
            <person name="Nie S."/>
            <person name="Bao Y.-T."/>
            <person name="Zhang R.-G."/>
            <person name="Yun Q.-Z."/>
            <person name="Chai Y.-H."/>
            <person name="Lu J.-Y."/>
            <person name="Li Y."/>
            <person name="Zhao S.-W."/>
            <person name="Mao J.-F."/>
            <person name="Jia S.-G."/>
            <person name="Mao Y.-M."/>
        </authorList>
    </citation>
    <scope>NUCLEOTIDE SEQUENCE</scope>
    <source>
        <strain evidence="6">AT0</strain>
        <tissue evidence="6">Leaf</tissue>
    </source>
</reference>
<dbReference type="EMBL" id="JAEACU010000005">
    <property type="protein sequence ID" value="KAH7529448.1"/>
    <property type="molecule type" value="Genomic_DNA"/>
</dbReference>
<comment type="similarity">
    <text evidence="2 3">Belongs to the small heat shock protein (HSP20) family.</text>
</comment>
<evidence type="ECO:0000313" key="6">
    <source>
        <dbReference type="EMBL" id="KAH7529448.1"/>
    </source>
</evidence>
<evidence type="ECO:0000313" key="7">
    <source>
        <dbReference type="Proteomes" id="UP000813462"/>
    </source>
</evidence>
<keyword evidence="4" id="KW-0472">Membrane</keyword>
<keyword evidence="4" id="KW-1133">Transmembrane helix</keyword>
<dbReference type="PROSITE" id="PS01031">
    <property type="entry name" value="SHSP"/>
    <property type="match status" value="2"/>
</dbReference>
<evidence type="ECO:0000256" key="3">
    <source>
        <dbReference type="RuleBase" id="RU003616"/>
    </source>
</evidence>
<keyword evidence="1" id="KW-0346">Stress response</keyword>
<protein>
    <recommendedName>
        <fullName evidence="5">SHSP domain-containing protein</fullName>
    </recommendedName>
</protein>
<dbReference type="InterPro" id="IPR008978">
    <property type="entry name" value="HSP20-like_chaperone"/>
</dbReference>
<name>A0A978VGF9_ZIZJJ</name>
<evidence type="ECO:0000259" key="5">
    <source>
        <dbReference type="PROSITE" id="PS01031"/>
    </source>
</evidence>
<gene>
    <name evidence="6" type="ORF">FEM48_Zijuj05G0185000</name>
</gene>
<dbReference type="SUPFAM" id="SSF49764">
    <property type="entry name" value="HSP20-like chaperones"/>
    <property type="match status" value="2"/>
</dbReference>
<comment type="caution">
    <text evidence="6">The sequence shown here is derived from an EMBL/GenBank/DDBJ whole genome shotgun (WGS) entry which is preliminary data.</text>
</comment>
<accession>A0A978VGF9</accession>
<keyword evidence="4" id="KW-0812">Transmembrane</keyword>